<dbReference type="InterPro" id="IPR036259">
    <property type="entry name" value="MFS_trans_sf"/>
</dbReference>
<evidence type="ECO:0000256" key="3">
    <source>
        <dbReference type="ARBA" id="ARBA00022692"/>
    </source>
</evidence>
<evidence type="ECO:0000313" key="8">
    <source>
        <dbReference type="EMBL" id="RVX71061.1"/>
    </source>
</evidence>
<dbReference type="Proteomes" id="UP000288859">
    <property type="component" value="Unassembled WGS sequence"/>
</dbReference>
<gene>
    <name evidence="8" type="ORF">B0A52_03426</name>
</gene>
<organism evidence="8 9">
    <name type="scientific">Exophiala mesophila</name>
    <name type="common">Black yeast-like fungus</name>
    <dbReference type="NCBI Taxonomy" id="212818"/>
    <lineage>
        <taxon>Eukaryota</taxon>
        <taxon>Fungi</taxon>
        <taxon>Dikarya</taxon>
        <taxon>Ascomycota</taxon>
        <taxon>Pezizomycotina</taxon>
        <taxon>Eurotiomycetes</taxon>
        <taxon>Chaetothyriomycetidae</taxon>
        <taxon>Chaetothyriales</taxon>
        <taxon>Herpotrichiellaceae</taxon>
        <taxon>Exophiala</taxon>
    </lineage>
</organism>
<feature type="transmembrane region" description="Helical" evidence="6">
    <location>
        <begin position="439"/>
        <end position="459"/>
    </location>
</feature>
<reference evidence="8 9" key="1">
    <citation type="submission" date="2017-03" db="EMBL/GenBank/DDBJ databases">
        <title>Genomes of endolithic fungi from Antarctica.</title>
        <authorList>
            <person name="Coleine C."/>
            <person name="Masonjones S."/>
            <person name="Stajich J.E."/>
        </authorList>
    </citation>
    <scope>NUCLEOTIDE SEQUENCE [LARGE SCALE GENOMIC DNA]</scope>
    <source>
        <strain evidence="8 9">CCFEE 6314</strain>
    </source>
</reference>
<dbReference type="InterPro" id="IPR020846">
    <property type="entry name" value="MFS_dom"/>
</dbReference>
<feature type="transmembrane region" description="Helical" evidence="6">
    <location>
        <begin position="371"/>
        <end position="394"/>
    </location>
</feature>
<dbReference type="GO" id="GO:0016020">
    <property type="term" value="C:membrane"/>
    <property type="evidence" value="ECO:0007669"/>
    <property type="project" value="UniProtKB-SubCell"/>
</dbReference>
<proteinExistence type="predicted"/>
<feature type="transmembrane region" description="Helical" evidence="6">
    <location>
        <begin position="212"/>
        <end position="234"/>
    </location>
</feature>
<feature type="transmembrane region" description="Helical" evidence="6">
    <location>
        <begin position="346"/>
        <end position="365"/>
    </location>
</feature>
<accession>A0A438N691</accession>
<feature type="transmembrane region" description="Helical" evidence="6">
    <location>
        <begin position="319"/>
        <end position="339"/>
    </location>
</feature>
<dbReference type="PANTHER" id="PTHR43791">
    <property type="entry name" value="PERMEASE-RELATED"/>
    <property type="match status" value="1"/>
</dbReference>
<evidence type="ECO:0000256" key="4">
    <source>
        <dbReference type="ARBA" id="ARBA00022989"/>
    </source>
</evidence>
<dbReference type="EMBL" id="NAJM01000019">
    <property type="protein sequence ID" value="RVX71061.1"/>
    <property type="molecule type" value="Genomic_DNA"/>
</dbReference>
<protein>
    <recommendedName>
        <fullName evidence="7">Major facilitator superfamily (MFS) profile domain-containing protein</fullName>
    </recommendedName>
</protein>
<feature type="transmembrane region" description="Helical" evidence="6">
    <location>
        <begin position="406"/>
        <end position="427"/>
    </location>
</feature>
<dbReference type="GO" id="GO:0022857">
    <property type="term" value="F:transmembrane transporter activity"/>
    <property type="evidence" value="ECO:0007669"/>
    <property type="project" value="InterPro"/>
</dbReference>
<feature type="transmembrane region" description="Helical" evidence="6">
    <location>
        <begin position="179"/>
        <end position="200"/>
    </location>
</feature>
<feature type="transmembrane region" description="Helical" evidence="6">
    <location>
        <begin position="120"/>
        <end position="139"/>
    </location>
</feature>
<sequence length="491" mass="54431">MSELKSATVETGAVAASLSTSDDHVAGHTIVDDETYVDPLLEKRAMRKFDWYMLPQFAILPFISFLDRYNIGNARVFGLEQSLGFTGNDFGDVNTIFFASYVLFQIPWVMSIKRWGAKTVIPISFISWSLVTLGTGFVQNYAQMMAMRILLGIFESGLFPGLTFLISTIWSRETQAKRVAVLYVAGAASGAFGGLIAYGIQLMGDQRGLEAWRWLFIVEGCISIVLCAGSWFTLPKDAETAYFLTPEEKVMMANRKRRDIVFKGDDKFDWKYARMAFKDVHIYLAAFCSFCSSIPLFGMGTFMPTIIRGLGYTSIQANYLTIPVYAFGTICLVSAAYTSDRIKQRGLFAFFGPLSIGIGYAIFIGSTNTGAGYFALFLVAGGIYVNSTLLYTWVANNLKPDYKRSVGIPLFACLSNVSGTISSQIYPPSDGPRYIMGNSISLGMVFASMVGIAGIYLLLRRRNLKKQRLIDQGAMTNGHEDDKALDFKYIL</sequence>
<dbReference type="PANTHER" id="PTHR43791:SF24">
    <property type="entry name" value="NICOTINIC ACID PLASMA MEMBRANE TRANSPORTER"/>
    <property type="match status" value="1"/>
</dbReference>
<dbReference type="InterPro" id="IPR011701">
    <property type="entry name" value="MFS"/>
</dbReference>
<evidence type="ECO:0000259" key="7">
    <source>
        <dbReference type="PROSITE" id="PS50850"/>
    </source>
</evidence>
<comment type="subcellular location">
    <subcellularLocation>
        <location evidence="1">Membrane</location>
        <topology evidence="1">Multi-pass membrane protein</topology>
    </subcellularLocation>
</comment>
<dbReference type="SUPFAM" id="SSF103473">
    <property type="entry name" value="MFS general substrate transporter"/>
    <property type="match status" value="1"/>
</dbReference>
<keyword evidence="3 6" id="KW-0812">Transmembrane</keyword>
<dbReference type="PROSITE" id="PS50850">
    <property type="entry name" value="MFS"/>
    <property type="match status" value="1"/>
</dbReference>
<dbReference type="FunFam" id="1.20.1250.20:FF:000018">
    <property type="entry name" value="MFS transporter permease"/>
    <property type="match status" value="1"/>
</dbReference>
<dbReference type="Pfam" id="PF07690">
    <property type="entry name" value="MFS_1"/>
    <property type="match status" value="1"/>
</dbReference>
<dbReference type="AlphaFoldDB" id="A0A438N691"/>
<comment type="caution">
    <text evidence="8">The sequence shown here is derived from an EMBL/GenBank/DDBJ whole genome shotgun (WGS) entry which is preliminary data.</text>
</comment>
<dbReference type="Gene3D" id="1.20.1250.20">
    <property type="entry name" value="MFS general substrate transporter like domains"/>
    <property type="match status" value="2"/>
</dbReference>
<evidence type="ECO:0000256" key="2">
    <source>
        <dbReference type="ARBA" id="ARBA00022448"/>
    </source>
</evidence>
<name>A0A438N691_EXOME</name>
<dbReference type="VEuPathDB" id="FungiDB:PV10_01044"/>
<feature type="transmembrane region" description="Helical" evidence="6">
    <location>
        <begin position="280"/>
        <end position="307"/>
    </location>
</feature>
<keyword evidence="4 6" id="KW-1133">Transmembrane helix</keyword>
<dbReference type="OrthoDB" id="2962993at2759"/>
<feature type="transmembrane region" description="Helical" evidence="6">
    <location>
        <begin position="145"/>
        <end position="167"/>
    </location>
</feature>
<keyword evidence="5 6" id="KW-0472">Membrane</keyword>
<evidence type="ECO:0000256" key="5">
    <source>
        <dbReference type="ARBA" id="ARBA00023136"/>
    </source>
</evidence>
<evidence type="ECO:0000256" key="6">
    <source>
        <dbReference type="SAM" id="Phobius"/>
    </source>
</evidence>
<evidence type="ECO:0000313" key="9">
    <source>
        <dbReference type="Proteomes" id="UP000288859"/>
    </source>
</evidence>
<dbReference type="FunFam" id="1.20.1250.20:FF:000013">
    <property type="entry name" value="MFS general substrate transporter"/>
    <property type="match status" value="1"/>
</dbReference>
<evidence type="ECO:0000256" key="1">
    <source>
        <dbReference type="ARBA" id="ARBA00004141"/>
    </source>
</evidence>
<feature type="domain" description="Major facilitator superfamily (MFS) profile" evidence="7">
    <location>
        <begin position="53"/>
        <end position="465"/>
    </location>
</feature>
<keyword evidence="2" id="KW-0813">Transport</keyword>